<comment type="caution">
    <text evidence="2">The sequence shown here is derived from an EMBL/GenBank/DDBJ whole genome shotgun (WGS) entry which is preliminary data.</text>
</comment>
<feature type="signal peptide" evidence="1">
    <location>
        <begin position="1"/>
        <end position="24"/>
    </location>
</feature>
<evidence type="ECO:0000256" key="1">
    <source>
        <dbReference type="SAM" id="SignalP"/>
    </source>
</evidence>
<name>A0A9P6RKI8_9FUNG</name>
<dbReference type="OrthoDB" id="2448394at2759"/>
<reference evidence="2" key="1">
    <citation type="journal article" date="2020" name="Fungal Divers.">
        <title>Resolving the Mortierellaceae phylogeny through synthesis of multi-gene phylogenetics and phylogenomics.</title>
        <authorList>
            <person name="Vandepol N."/>
            <person name="Liber J."/>
            <person name="Desiro A."/>
            <person name="Na H."/>
            <person name="Kennedy M."/>
            <person name="Barry K."/>
            <person name="Grigoriev I.V."/>
            <person name="Miller A.N."/>
            <person name="O'Donnell K."/>
            <person name="Stajich J.E."/>
            <person name="Bonito G."/>
        </authorList>
    </citation>
    <scope>NUCLEOTIDE SEQUENCE</scope>
    <source>
        <strain evidence="2">REB-010B</strain>
    </source>
</reference>
<dbReference type="AlphaFoldDB" id="A0A9P6RKI8"/>
<proteinExistence type="predicted"/>
<evidence type="ECO:0000313" key="3">
    <source>
        <dbReference type="Proteomes" id="UP000738325"/>
    </source>
</evidence>
<dbReference type="EMBL" id="JAAAIP010000272">
    <property type="protein sequence ID" value="KAG0320685.1"/>
    <property type="molecule type" value="Genomic_DNA"/>
</dbReference>
<keyword evidence="1" id="KW-0732">Signal</keyword>
<organism evidence="2 3">
    <name type="scientific">Dissophora globulifera</name>
    <dbReference type="NCBI Taxonomy" id="979702"/>
    <lineage>
        <taxon>Eukaryota</taxon>
        <taxon>Fungi</taxon>
        <taxon>Fungi incertae sedis</taxon>
        <taxon>Mucoromycota</taxon>
        <taxon>Mortierellomycotina</taxon>
        <taxon>Mortierellomycetes</taxon>
        <taxon>Mortierellales</taxon>
        <taxon>Mortierellaceae</taxon>
        <taxon>Dissophora</taxon>
    </lineage>
</organism>
<protein>
    <submittedName>
        <fullName evidence="2">Uncharacterized protein</fullName>
    </submittedName>
</protein>
<dbReference type="Proteomes" id="UP000738325">
    <property type="component" value="Unassembled WGS sequence"/>
</dbReference>
<gene>
    <name evidence="2" type="ORF">BGZ99_004369</name>
</gene>
<keyword evidence="3" id="KW-1185">Reference proteome</keyword>
<sequence>MTRIFKSLFFSFTLTLSVLQVALAVPCDSDCSYGYGHGYGSATSVPVAPVVISPETDFLPITNVRPHVSVCPTEVHDYSDYGNYDCDNGFDGYGYFGDHDSDYCDSDCDDYDDCDRDRDCDCDCDCDCDYGHDRGYRHCCYDDCDNTDYGCGTATTVPVAPVAISPETDFLPINNVRPIVNVCSTEVHDYSGSGNYDCDSNFDGYGHGYGHLGDHDSDYCDSDYDDYDNDCGYDCDRDCY</sequence>
<feature type="chain" id="PRO_5040424737" evidence="1">
    <location>
        <begin position="25"/>
        <end position="240"/>
    </location>
</feature>
<evidence type="ECO:0000313" key="2">
    <source>
        <dbReference type="EMBL" id="KAG0320685.1"/>
    </source>
</evidence>
<accession>A0A9P6RKI8</accession>